<keyword evidence="5" id="KW-1185">Reference proteome</keyword>
<feature type="region of interest" description="Disordered" evidence="1">
    <location>
        <begin position="1"/>
        <end position="45"/>
    </location>
</feature>
<organism evidence="4 5">
    <name type="scientific">Comamonas terrigena</name>
    <dbReference type="NCBI Taxonomy" id="32013"/>
    <lineage>
        <taxon>Bacteria</taxon>
        <taxon>Pseudomonadati</taxon>
        <taxon>Pseudomonadota</taxon>
        <taxon>Betaproteobacteria</taxon>
        <taxon>Burkholderiales</taxon>
        <taxon>Comamonadaceae</taxon>
        <taxon>Comamonas</taxon>
    </lineage>
</organism>
<accession>A0A2A7UWB2</accession>
<proteinExistence type="predicted"/>
<name>A0A2A7UWB2_COMTR</name>
<dbReference type="InterPro" id="IPR024467">
    <property type="entry name" value="Xre/MbcA/ParS-like_toxin-bd"/>
</dbReference>
<reference evidence="5" key="1">
    <citation type="submission" date="2017-09" db="EMBL/GenBank/DDBJ databases">
        <title>FDA dAtabase for Regulatory Grade micrObial Sequences (FDA-ARGOS): Supporting development and validation of Infectious Disease Dx tests.</title>
        <authorList>
            <person name="Minogue T."/>
            <person name="Wolcott M."/>
            <person name="Wasieloski L."/>
            <person name="Aguilar W."/>
            <person name="Moore D."/>
            <person name="Tallon L."/>
            <person name="Sadzewicz L."/>
            <person name="Ott S."/>
            <person name="Zhao X."/>
            <person name="Nagaraj S."/>
            <person name="Vavikolanu K."/>
            <person name="Aluvathingal J."/>
            <person name="Nadendla S."/>
            <person name="Sichtig H."/>
        </authorList>
    </citation>
    <scope>NUCLEOTIDE SEQUENCE [LARGE SCALE GENOMIC DNA]</scope>
    <source>
        <strain evidence="5">FDAARGOS_394</strain>
    </source>
</reference>
<feature type="domain" description="Antitoxin Xre/MbcA/ParS-like toxin-binding" evidence="2">
    <location>
        <begin position="146"/>
        <end position="184"/>
    </location>
</feature>
<dbReference type="Pfam" id="PF20432">
    <property type="entry name" value="Xre-like-HTH"/>
    <property type="match status" value="1"/>
</dbReference>
<dbReference type="Pfam" id="PF09722">
    <property type="entry name" value="Xre_MbcA_ParS_C"/>
    <property type="match status" value="1"/>
</dbReference>
<dbReference type="STRING" id="1219032.GCA_001515545_00108"/>
<evidence type="ECO:0000313" key="4">
    <source>
        <dbReference type="EMBL" id="PEH89527.1"/>
    </source>
</evidence>
<dbReference type="InterPro" id="IPR046847">
    <property type="entry name" value="Xre-like_HTH"/>
</dbReference>
<feature type="domain" description="Antitoxin Xre-like helix-turn-helix" evidence="3">
    <location>
        <begin position="62"/>
        <end position="124"/>
    </location>
</feature>
<feature type="compositionally biased region" description="Low complexity" evidence="1">
    <location>
        <begin position="1"/>
        <end position="20"/>
    </location>
</feature>
<feature type="compositionally biased region" description="Low complexity" evidence="1">
    <location>
        <begin position="27"/>
        <end position="36"/>
    </location>
</feature>
<evidence type="ECO:0000259" key="2">
    <source>
        <dbReference type="Pfam" id="PF09722"/>
    </source>
</evidence>
<evidence type="ECO:0000313" key="5">
    <source>
        <dbReference type="Proteomes" id="UP000220246"/>
    </source>
</evidence>
<protein>
    <submittedName>
        <fullName evidence="4">Uncharacterized protein</fullName>
    </submittedName>
</protein>
<dbReference type="OrthoDB" id="5918037at2"/>
<gene>
    <name evidence="4" type="ORF">CRM82_13775</name>
</gene>
<dbReference type="GO" id="GO:0003677">
    <property type="term" value="F:DNA binding"/>
    <property type="evidence" value="ECO:0007669"/>
    <property type="project" value="InterPro"/>
</dbReference>
<comment type="caution">
    <text evidence="4">The sequence shown here is derived from an EMBL/GenBank/DDBJ whole genome shotgun (WGS) entry which is preliminary data.</text>
</comment>
<dbReference type="Proteomes" id="UP000220246">
    <property type="component" value="Unassembled WGS sequence"/>
</dbReference>
<dbReference type="AlphaFoldDB" id="A0A2A7UWB2"/>
<sequence>MTRATPRTSRSTSPSASRASPMPPRPGAAARVPGRASTRRTGPRAGAATGVYADALAMPVQDRIAVIRQGLGAQGVSDMASALQLSVDRTIHILGFPKSTVLRKIKGADVLDSDQSERLFQLQRLIGMVQQMVQDYGDPQGFDAGQWLGQWLEQANPALGGEKPAAYLDTASGVALVESLLHRMISGAYA</sequence>
<dbReference type="EMBL" id="PDEA01000001">
    <property type="protein sequence ID" value="PEH89527.1"/>
    <property type="molecule type" value="Genomic_DNA"/>
</dbReference>
<evidence type="ECO:0000256" key="1">
    <source>
        <dbReference type="SAM" id="MobiDB-lite"/>
    </source>
</evidence>
<evidence type="ECO:0000259" key="3">
    <source>
        <dbReference type="Pfam" id="PF20432"/>
    </source>
</evidence>